<evidence type="ECO:0000313" key="3">
    <source>
        <dbReference type="Proteomes" id="UP000548632"/>
    </source>
</evidence>
<organism evidence="2 3">
    <name type="scientific">Thiospirillum jenense</name>
    <dbReference type="NCBI Taxonomy" id="1653858"/>
    <lineage>
        <taxon>Bacteria</taxon>
        <taxon>Pseudomonadati</taxon>
        <taxon>Pseudomonadota</taxon>
        <taxon>Gammaproteobacteria</taxon>
        <taxon>Chromatiales</taxon>
        <taxon>Chromatiaceae</taxon>
        <taxon>Thiospirillum</taxon>
    </lineage>
</organism>
<dbReference type="EMBL" id="JABVCQ010000005">
    <property type="protein sequence ID" value="MBB1125240.1"/>
    <property type="molecule type" value="Genomic_DNA"/>
</dbReference>
<name>A0A839H9Z2_9GAMM</name>
<dbReference type="AlphaFoldDB" id="A0A839H9Z2"/>
<accession>A0A839H9Z2</accession>
<dbReference type="RefSeq" id="WP_182582419.1">
    <property type="nucleotide sequence ID" value="NZ_JABVCQ010000005.1"/>
</dbReference>
<reference evidence="2 3" key="1">
    <citation type="journal article" date="2020" name="Arch. Microbiol.">
        <title>The genome sequence of the giant phototrophic gammaproteobacterium Thiospirillum jenense gives insight into its physiological properties and phylogenetic relationships.</title>
        <authorList>
            <person name="Imhoff J.F."/>
            <person name="Meyer T.E."/>
            <person name="Kyndt J.A."/>
        </authorList>
    </citation>
    <scope>NUCLEOTIDE SEQUENCE [LARGE SCALE GENOMIC DNA]</scope>
    <source>
        <strain evidence="2 3">DSM 216</strain>
    </source>
</reference>
<evidence type="ECO:0000313" key="2">
    <source>
        <dbReference type="EMBL" id="MBB1125240.1"/>
    </source>
</evidence>
<keyword evidence="3" id="KW-1185">Reference proteome</keyword>
<feature type="region of interest" description="Disordered" evidence="1">
    <location>
        <begin position="46"/>
        <end position="67"/>
    </location>
</feature>
<evidence type="ECO:0000256" key="1">
    <source>
        <dbReference type="SAM" id="MobiDB-lite"/>
    </source>
</evidence>
<comment type="caution">
    <text evidence="2">The sequence shown here is derived from an EMBL/GenBank/DDBJ whole genome shotgun (WGS) entry which is preliminary data.</text>
</comment>
<gene>
    <name evidence="2" type="ORF">HUK38_03215</name>
</gene>
<proteinExistence type="predicted"/>
<protein>
    <submittedName>
        <fullName evidence="2">Uncharacterized protein</fullName>
    </submittedName>
</protein>
<dbReference type="Proteomes" id="UP000548632">
    <property type="component" value="Unassembled WGS sequence"/>
</dbReference>
<sequence>MNNDYSAEPDFRVTTMCFNHATLLNSPYSCAALIAISLTVTGCATTPERQDDATPPAPFTDAAPPAAAKRLPTSVAKPGENYAGQWIAGVLPITVPPNAPTCHQWGAQLFQRLTNELAAANTFAFVMPLESRARPNEADVLLDLQLMTATTTPYLQLNAINKATQRVELQRRYPLQRANDPCTATDTHSLLAFSQAIKGDLRRKFNRPLAY</sequence>